<protein>
    <recommendedName>
        <fullName evidence="13">Phenylalanine--tRNA ligase alpha subunit</fullName>
        <ecNumber evidence="13">6.1.1.20</ecNumber>
    </recommendedName>
    <alternativeName>
        <fullName evidence="13">Phenylalanyl-tRNA synthetase alpha subunit</fullName>
        <shortName evidence="13">PheRS</shortName>
    </alternativeName>
</protein>
<evidence type="ECO:0000256" key="7">
    <source>
        <dbReference type="ARBA" id="ARBA00022741"/>
    </source>
</evidence>
<keyword evidence="6 13" id="KW-0479">Metal-binding</keyword>
<dbReference type="EMBL" id="MHHS01000044">
    <property type="protein sequence ID" value="OGY35887.1"/>
    <property type="molecule type" value="Genomic_DNA"/>
</dbReference>
<dbReference type="InterPro" id="IPR022911">
    <property type="entry name" value="Phe_tRNA_ligase_alpha1_bac"/>
</dbReference>
<dbReference type="InterPro" id="IPR004529">
    <property type="entry name" value="Phe-tRNA-synth_IIc_asu"/>
</dbReference>
<evidence type="ECO:0000256" key="9">
    <source>
        <dbReference type="ARBA" id="ARBA00022842"/>
    </source>
</evidence>
<feature type="binding site" evidence="13">
    <location>
        <position position="261"/>
    </location>
    <ligand>
        <name>Mg(2+)</name>
        <dbReference type="ChEBI" id="CHEBI:18420"/>
        <note>shared with beta subunit</note>
    </ligand>
</feature>
<comment type="subunit">
    <text evidence="3 13">Tetramer of two alpha and two beta subunits.</text>
</comment>
<keyword evidence="8 13" id="KW-0067">ATP-binding</keyword>
<evidence type="ECO:0000256" key="1">
    <source>
        <dbReference type="ARBA" id="ARBA00004496"/>
    </source>
</evidence>
<dbReference type="InterPro" id="IPR004188">
    <property type="entry name" value="Phe-tRNA_ligase_II_N"/>
</dbReference>
<comment type="cofactor">
    <cofactor evidence="13">
        <name>Mg(2+)</name>
        <dbReference type="ChEBI" id="CHEBI:18420"/>
    </cofactor>
    <text evidence="13">Binds 2 magnesium ions per tetramer.</text>
</comment>
<dbReference type="GO" id="GO:0006432">
    <property type="term" value="P:phenylalanyl-tRNA aminoacylation"/>
    <property type="evidence" value="ECO:0007669"/>
    <property type="project" value="UniProtKB-UniRule"/>
</dbReference>
<dbReference type="InterPro" id="IPR045864">
    <property type="entry name" value="aa-tRNA-synth_II/BPL/LPL"/>
</dbReference>
<comment type="catalytic activity">
    <reaction evidence="12 13">
        <text>tRNA(Phe) + L-phenylalanine + ATP = L-phenylalanyl-tRNA(Phe) + AMP + diphosphate + H(+)</text>
        <dbReference type="Rhea" id="RHEA:19413"/>
        <dbReference type="Rhea" id="RHEA-COMP:9668"/>
        <dbReference type="Rhea" id="RHEA-COMP:9699"/>
        <dbReference type="ChEBI" id="CHEBI:15378"/>
        <dbReference type="ChEBI" id="CHEBI:30616"/>
        <dbReference type="ChEBI" id="CHEBI:33019"/>
        <dbReference type="ChEBI" id="CHEBI:58095"/>
        <dbReference type="ChEBI" id="CHEBI:78442"/>
        <dbReference type="ChEBI" id="CHEBI:78531"/>
        <dbReference type="ChEBI" id="CHEBI:456215"/>
        <dbReference type="EC" id="6.1.1.20"/>
    </reaction>
</comment>
<evidence type="ECO:0000256" key="2">
    <source>
        <dbReference type="ARBA" id="ARBA00010207"/>
    </source>
</evidence>
<dbReference type="SUPFAM" id="SSF55681">
    <property type="entry name" value="Class II aaRS and biotin synthetases"/>
    <property type="match status" value="1"/>
</dbReference>
<dbReference type="GO" id="GO:0000049">
    <property type="term" value="F:tRNA binding"/>
    <property type="evidence" value="ECO:0007669"/>
    <property type="project" value="InterPro"/>
</dbReference>
<evidence type="ECO:0000256" key="11">
    <source>
        <dbReference type="ARBA" id="ARBA00023146"/>
    </source>
</evidence>
<keyword evidence="5 13" id="KW-0436">Ligase</keyword>
<evidence type="ECO:0000313" key="16">
    <source>
        <dbReference type="Proteomes" id="UP000177941"/>
    </source>
</evidence>
<sequence length="373" mass="41201">MTKIQQDLEDLTQKATSALIACEDAAALEAWRVAYIGRSGLIPGLLRNIKDLSDEEKRTVGSAANALKRELEEKYQEQLHVIEKGASTRGVQATNCKLQAGGGHLHPLTLTLNRVHEIFSAMGFIIADGPEVEEVKFNFDLLNTPAEHPARGAGDTFMVDPMSVNGAEDLVLRTQTSPMQIRSVAAMQLHPPFSVIAPGRVFRKEKVDATHESTFHQFEGLSISETTSIADFKSVIETFFSAFFHADVVIRLRPSYFPFVEPGFEVDMSCVFCKDGCRVCKHTKWIEVMGAGMVHPNVLKNMNIDPDKYQGYAFGGAIDRLAMIQYGINDIRLFWSGDVRFLRQFDRVIPAKAGIQVDPPSRRAGVDAGSSPA</sequence>
<keyword evidence="11 13" id="KW-0030">Aminoacyl-tRNA synthetase</keyword>
<dbReference type="Pfam" id="PF02912">
    <property type="entry name" value="Phe_tRNA-synt_N"/>
    <property type="match status" value="1"/>
</dbReference>
<dbReference type="Pfam" id="PF01409">
    <property type="entry name" value="tRNA-synt_2d"/>
    <property type="match status" value="1"/>
</dbReference>
<comment type="subcellular location">
    <subcellularLocation>
        <location evidence="1 13">Cytoplasm</location>
    </subcellularLocation>
</comment>
<feature type="domain" description="Aminoacyl-transfer RNA synthetases class-II family profile" evidence="14">
    <location>
        <begin position="115"/>
        <end position="350"/>
    </location>
</feature>
<dbReference type="InterPro" id="IPR006195">
    <property type="entry name" value="aa-tRNA-synth_II"/>
</dbReference>
<evidence type="ECO:0000313" key="15">
    <source>
        <dbReference type="EMBL" id="OGY35887.1"/>
    </source>
</evidence>
<dbReference type="Gene3D" id="3.30.930.10">
    <property type="entry name" value="Bira Bifunctional Protein, Domain 2"/>
    <property type="match status" value="1"/>
</dbReference>
<evidence type="ECO:0000256" key="6">
    <source>
        <dbReference type="ARBA" id="ARBA00022723"/>
    </source>
</evidence>
<evidence type="ECO:0000256" key="10">
    <source>
        <dbReference type="ARBA" id="ARBA00022917"/>
    </source>
</evidence>
<dbReference type="InterPro" id="IPR002319">
    <property type="entry name" value="Phenylalanyl-tRNA_Synthase"/>
</dbReference>
<evidence type="ECO:0000256" key="12">
    <source>
        <dbReference type="ARBA" id="ARBA00049255"/>
    </source>
</evidence>
<dbReference type="InterPro" id="IPR010978">
    <property type="entry name" value="tRNA-bd_arm"/>
</dbReference>
<dbReference type="GO" id="GO:0005524">
    <property type="term" value="F:ATP binding"/>
    <property type="evidence" value="ECO:0007669"/>
    <property type="project" value="UniProtKB-UniRule"/>
</dbReference>
<dbReference type="PROSITE" id="PS50862">
    <property type="entry name" value="AA_TRNA_LIGASE_II"/>
    <property type="match status" value="1"/>
</dbReference>
<evidence type="ECO:0000256" key="4">
    <source>
        <dbReference type="ARBA" id="ARBA00022490"/>
    </source>
</evidence>
<comment type="caution">
    <text evidence="15">The sequence shown here is derived from an EMBL/GenBank/DDBJ whole genome shotgun (WGS) entry which is preliminary data.</text>
</comment>
<accession>A0A1G1X9C9</accession>
<keyword evidence="10 13" id="KW-0648">Protein biosynthesis</keyword>
<keyword evidence="9 13" id="KW-0460">Magnesium</keyword>
<dbReference type="CDD" id="cd00496">
    <property type="entry name" value="PheRS_alpha_core"/>
    <property type="match status" value="1"/>
</dbReference>
<dbReference type="PANTHER" id="PTHR11538:SF41">
    <property type="entry name" value="PHENYLALANINE--TRNA LIGASE, MITOCHONDRIAL"/>
    <property type="match status" value="1"/>
</dbReference>
<comment type="similarity">
    <text evidence="2 13">Belongs to the class-II aminoacyl-tRNA synthetase family. Phe-tRNA synthetase alpha subunit type 1 subfamily.</text>
</comment>
<name>A0A1G1X9C9_9BACT</name>
<evidence type="ECO:0000256" key="13">
    <source>
        <dbReference type="HAMAP-Rule" id="MF_00281"/>
    </source>
</evidence>
<dbReference type="EC" id="6.1.1.20" evidence="13"/>
<dbReference type="SUPFAM" id="SSF46589">
    <property type="entry name" value="tRNA-binding arm"/>
    <property type="match status" value="1"/>
</dbReference>
<dbReference type="HAMAP" id="MF_00281">
    <property type="entry name" value="Phe_tRNA_synth_alpha1"/>
    <property type="match status" value="1"/>
</dbReference>
<evidence type="ECO:0000259" key="14">
    <source>
        <dbReference type="PROSITE" id="PS50862"/>
    </source>
</evidence>
<dbReference type="NCBIfam" id="TIGR00468">
    <property type="entry name" value="pheS"/>
    <property type="match status" value="1"/>
</dbReference>
<evidence type="ECO:0000256" key="3">
    <source>
        <dbReference type="ARBA" id="ARBA00011209"/>
    </source>
</evidence>
<proteinExistence type="inferred from homology"/>
<organism evidence="15 16">
    <name type="scientific">Candidatus Andersenbacteria bacterium RIFCSPHIGHO2_12_FULL_45_11b</name>
    <dbReference type="NCBI Taxonomy" id="1797282"/>
    <lineage>
        <taxon>Bacteria</taxon>
        <taxon>Candidatus Anderseniibacteriota</taxon>
    </lineage>
</organism>
<keyword evidence="4 13" id="KW-0963">Cytoplasm</keyword>
<dbReference type="PANTHER" id="PTHR11538">
    <property type="entry name" value="PHENYLALANYL-TRNA SYNTHETASE"/>
    <property type="match status" value="1"/>
</dbReference>
<dbReference type="Proteomes" id="UP000177941">
    <property type="component" value="Unassembled WGS sequence"/>
</dbReference>
<reference evidence="15 16" key="1">
    <citation type="journal article" date="2016" name="Nat. Commun.">
        <title>Thousands of microbial genomes shed light on interconnected biogeochemical processes in an aquifer system.</title>
        <authorList>
            <person name="Anantharaman K."/>
            <person name="Brown C.T."/>
            <person name="Hug L.A."/>
            <person name="Sharon I."/>
            <person name="Castelle C.J."/>
            <person name="Probst A.J."/>
            <person name="Thomas B.C."/>
            <person name="Singh A."/>
            <person name="Wilkins M.J."/>
            <person name="Karaoz U."/>
            <person name="Brodie E.L."/>
            <person name="Williams K.H."/>
            <person name="Hubbard S.S."/>
            <person name="Banfield J.F."/>
        </authorList>
    </citation>
    <scope>NUCLEOTIDE SEQUENCE [LARGE SCALE GENOMIC DNA]</scope>
</reference>
<evidence type="ECO:0000256" key="5">
    <source>
        <dbReference type="ARBA" id="ARBA00022598"/>
    </source>
</evidence>
<dbReference type="AlphaFoldDB" id="A0A1G1X9C9"/>
<gene>
    <name evidence="13" type="primary">pheS</name>
    <name evidence="15" type="ORF">A3E36_03595</name>
</gene>
<dbReference type="GO" id="GO:0004826">
    <property type="term" value="F:phenylalanine-tRNA ligase activity"/>
    <property type="evidence" value="ECO:0007669"/>
    <property type="project" value="UniProtKB-UniRule"/>
</dbReference>
<dbReference type="GO" id="GO:0005737">
    <property type="term" value="C:cytoplasm"/>
    <property type="evidence" value="ECO:0007669"/>
    <property type="project" value="UniProtKB-SubCell"/>
</dbReference>
<dbReference type="GO" id="GO:0000287">
    <property type="term" value="F:magnesium ion binding"/>
    <property type="evidence" value="ECO:0007669"/>
    <property type="project" value="UniProtKB-UniRule"/>
</dbReference>
<evidence type="ECO:0000256" key="8">
    <source>
        <dbReference type="ARBA" id="ARBA00022840"/>
    </source>
</evidence>
<keyword evidence="7 13" id="KW-0547">Nucleotide-binding</keyword>